<name>A0A2U2HN96_9BURK</name>
<dbReference type="AlphaFoldDB" id="A0A2U2HN96"/>
<dbReference type="Gene3D" id="3.10.180.10">
    <property type="entry name" value="2,3-Dihydroxybiphenyl 1,2-Dioxygenase, domain 1"/>
    <property type="match status" value="1"/>
</dbReference>
<comment type="caution">
    <text evidence="2">The sequence shown here is derived from an EMBL/GenBank/DDBJ whole genome shotgun (WGS) entry which is preliminary data.</text>
</comment>
<organism evidence="2 3">
    <name type="scientific">Massilia glaciei</name>
    <dbReference type="NCBI Taxonomy" id="1524097"/>
    <lineage>
        <taxon>Bacteria</taxon>
        <taxon>Pseudomonadati</taxon>
        <taxon>Pseudomonadota</taxon>
        <taxon>Betaproteobacteria</taxon>
        <taxon>Burkholderiales</taxon>
        <taxon>Oxalobacteraceae</taxon>
        <taxon>Telluria group</taxon>
        <taxon>Massilia</taxon>
    </lineage>
</organism>
<dbReference type="EMBL" id="PXWF02000121">
    <property type="protein sequence ID" value="PWF48977.1"/>
    <property type="molecule type" value="Genomic_DNA"/>
</dbReference>
<evidence type="ECO:0000259" key="1">
    <source>
        <dbReference type="PROSITE" id="PS51819"/>
    </source>
</evidence>
<dbReference type="Pfam" id="PF00903">
    <property type="entry name" value="Glyoxalase"/>
    <property type="match status" value="1"/>
</dbReference>
<dbReference type="Proteomes" id="UP000241421">
    <property type="component" value="Unassembled WGS sequence"/>
</dbReference>
<sequence>MTLSRLVPMQPVKDMPASVRFYEKLGFVVENRKDEWGWAMMRCGDCQLMLDQSINLHAGIPRISVLYLYPEDVVEFHRRAKQNGLSVDDLETTFYGLTEFRIADPDGNRLWIGQDKSVPGVA</sequence>
<dbReference type="RefSeq" id="WP_106757064.1">
    <property type="nucleotide sequence ID" value="NZ_PXWF02000121.1"/>
</dbReference>
<reference evidence="2 3" key="1">
    <citation type="submission" date="2018-04" db="EMBL/GenBank/DDBJ databases">
        <title>Massilia violaceinigra sp. nov., a novel purple-pigmented bacterium isolated from Tianshan glacier, Xinjiang, China.</title>
        <authorList>
            <person name="Wang H."/>
        </authorList>
    </citation>
    <scope>NUCLEOTIDE SEQUENCE [LARGE SCALE GENOMIC DNA]</scope>
    <source>
        <strain evidence="2 3">B448-2</strain>
    </source>
</reference>
<evidence type="ECO:0000313" key="2">
    <source>
        <dbReference type="EMBL" id="PWF48977.1"/>
    </source>
</evidence>
<accession>A0A2U2HN96</accession>
<protein>
    <recommendedName>
        <fullName evidence="1">VOC domain-containing protein</fullName>
    </recommendedName>
</protein>
<gene>
    <name evidence="2" type="ORF">C7C56_008805</name>
</gene>
<keyword evidence="3" id="KW-1185">Reference proteome</keyword>
<dbReference type="SUPFAM" id="SSF54593">
    <property type="entry name" value="Glyoxalase/Bleomycin resistance protein/Dihydroxybiphenyl dioxygenase"/>
    <property type="match status" value="1"/>
</dbReference>
<dbReference type="InterPro" id="IPR029068">
    <property type="entry name" value="Glyas_Bleomycin-R_OHBP_Dase"/>
</dbReference>
<dbReference type="OrthoDB" id="2719609at2"/>
<proteinExistence type="predicted"/>
<dbReference type="PROSITE" id="PS51819">
    <property type="entry name" value="VOC"/>
    <property type="match status" value="1"/>
</dbReference>
<dbReference type="InterPro" id="IPR037523">
    <property type="entry name" value="VOC_core"/>
</dbReference>
<dbReference type="InterPro" id="IPR004360">
    <property type="entry name" value="Glyas_Fos-R_dOase_dom"/>
</dbReference>
<evidence type="ECO:0000313" key="3">
    <source>
        <dbReference type="Proteomes" id="UP000241421"/>
    </source>
</evidence>
<feature type="domain" description="VOC" evidence="1">
    <location>
        <begin position="2"/>
        <end position="115"/>
    </location>
</feature>